<dbReference type="STRING" id="394193.SAMN04489732_117207"/>
<name>A0A1H8YI98_9PSEU</name>
<accession>A0A1H8YI98</accession>
<reference evidence="2 3" key="1">
    <citation type="submission" date="2016-10" db="EMBL/GenBank/DDBJ databases">
        <authorList>
            <person name="de Groot N.N."/>
        </authorList>
    </citation>
    <scope>NUCLEOTIDE SEQUENCE [LARGE SCALE GENOMIC DNA]</scope>
    <source>
        <strain evidence="2 3">DSM 44993</strain>
    </source>
</reference>
<dbReference type="Proteomes" id="UP000198582">
    <property type="component" value="Unassembled WGS sequence"/>
</dbReference>
<dbReference type="EMBL" id="FOEF01000017">
    <property type="protein sequence ID" value="SEP51889.1"/>
    <property type="molecule type" value="Genomic_DNA"/>
</dbReference>
<protein>
    <submittedName>
        <fullName evidence="2">Uncharacterized protein</fullName>
    </submittedName>
</protein>
<evidence type="ECO:0000313" key="3">
    <source>
        <dbReference type="Proteomes" id="UP000198582"/>
    </source>
</evidence>
<evidence type="ECO:0000256" key="1">
    <source>
        <dbReference type="SAM" id="Phobius"/>
    </source>
</evidence>
<evidence type="ECO:0000313" key="2">
    <source>
        <dbReference type="EMBL" id="SEP51889.1"/>
    </source>
</evidence>
<organism evidence="2 3">
    <name type="scientific">Amycolatopsis saalfeldensis</name>
    <dbReference type="NCBI Taxonomy" id="394193"/>
    <lineage>
        <taxon>Bacteria</taxon>
        <taxon>Bacillati</taxon>
        <taxon>Actinomycetota</taxon>
        <taxon>Actinomycetes</taxon>
        <taxon>Pseudonocardiales</taxon>
        <taxon>Pseudonocardiaceae</taxon>
        <taxon>Amycolatopsis</taxon>
    </lineage>
</organism>
<keyword evidence="1" id="KW-0472">Membrane</keyword>
<sequence length="36" mass="3667">MASAPRSDDEYPAAAAMGALALGSAGIALARHKIRR</sequence>
<gene>
    <name evidence="2" type="ORF">SAMN04489732_117207</name>
</gene>
<proteinExistence type="predicted"/>
<keyword evidence="1" id="KW-0812">Transmembrane</keyword>
<keyword evidence="3" id="KW-1185">Reference proteome</keyword>
<dbReference type="AlphaFoldDB" id="A0A1H8YI98"/>
<feature type="transmembrane region" description="Helical" evidence="1">
    <location>
        <begin position="12"/>
        <end position="30"/>
    </location>
</feature>
<keyword evidence="1" id="KW-1133">Transmembrane helix</keyword>